<sequence>MLQDDYILRQIREMVRAVMKMLFQVNASELTPEVIEDKDARQILNSLTSLADDGKIDEAENRLYEITCDGDRQNLKIGLLFYYELNGKDDEFLEANNFSREEIMMGIQDLAERYNLSGIAEAFRTEIL</sequence>
<accession>A0A414J540</accession>
<organism evidence="1 2">
    <name type="scientific">Blautia obeum</name>
    <dbReference type="NCBI Taxonomy" id="40520"/>
    <lineage>
        <taxon>Bacteria</taxon>
        <taxon>Bacillati</taxon>
        <taxon>Bacillota</taxon>
        <taxon>Clostridia</taxon>
        <taxon>Lachnospirales</taxon>
        <taxon>Lachnospiraceae</taxon>
        <taxon>Blautia</taxon>
    </lineage>
</organism>
<dbReference type="Pfam" id="PF20092">
    <property type="entry name" value="DUF6483"/>
    <property type="match status" value="1"/>
</dbReference>
<comment type="caution">
    <text evidence="1">The sequence shown here is derived from an EMBL/GenBank/DDBJ whole genome shotgun (WGS) entry which is preliminary data.</text>
</comment>
<reference evidence="1 2" key="1">
    <citation type="submission" date="2018-08" db="EMBL/GenBank/DDBJ databases">
        <title>A genome reference for cultivated species of the human gut microbiota.</title>
        <authorList>
            <person name="Zou Y."/>
            <person name="Xue W."/>
            <person name="Luo G."/>
        </authorList>
    </citation>
    <scope>NUCLEOTIDE SEQUENCE [LARGE SCALE GENOMIC DNA]</scope>
    <source>
        <strain evidence="1 2">AM28-23</strain>
    </source>
</reference>
<evidence type="ECO:0000313" key="2">
    <source>
        <dbReference type="Proteomes" id="UP000283745"/>
    </source>
</evidence>
<dbReference type="EMBL" id="QSKF01000007">
    <property type="protein sequence ID" value="RHE39575.1"/>
    <property type="molecule type" value="Genomic_DNA"/>
</dbReference>
<dbReference type="Proteomes" id="UP000283745">
    <property type="component" value="Unassembled WGS sequence"/>
</dbReference>
<proteinExistence type="predicted"/>
<dbReference type="InterPro" id="IPR045507">
    <property type="entry name" value="DUF6483"/>
</dbReference>
<dbReference type="AlphaFoldDB" id="A0A414J540"/>
<gene>
    <name evidence="1" type="ORF">DW740_10055</name>
</gene>
<name>A0A414J540_9FIRM</name>
<dbReference type="RefSeq" id="WP_015541604.1">
    <property type="nucleotide sequence ID" value="NZ_CABJFK010000007.1"/>
</dbReference>
<evidence type="ECO:0000313" key="1">
    <source>
        <dbReference type="EMBL" id="RHE39575.1"/>
    </source>
</evidence>
<protein>
    <submittedName>
        <fullName evidence="1">Uncharacterized protein</fullName>
    </submittedName>
</protein>